<dbReference type="InterPro" id="IPR001362">
    <property type="entry name" value="Glyco_hydro_32"/>
</dbReference>
<feature type="domain" description="Glycosyl hydrolase family 32 C-terminal" evidence="7">
    <location>
        <begin position="392"/>
        <end position="572"/>
    </location>
</feature>
<evidence type="ECO:0000259" key="7">
    <source>
        <dbReference type="Pfam" id="PF08244"/>
    </source>
</evidence>
<dbReference type="InterPro" id="IPR023296">
    <property type="entry name" value="Glyco_hydro_beta-prop_sf"/>
</dbReference>
<evidence type="ECO:0000256" key="2">
    <source>
        <dbReference type="ARBA" id="ARBA00022801"/>
    </source>
</evidence>
<comment type="caution">
    <text evidence="8">The sequence shown here is derived from an EMBL/GenBank/DDBJ whole genome shotgun (WGS) entry which is preliminary data.</text>
</comment>
<keyword evidence="5" id="KW-0732">Signal</keyword>
<dbReference type="GO" id="GO:0005975">
    <property type="term" value="P:carbohydrate metabolic process"/>
    <property type="evidence" value="ECO:0007669"/>
    <property type="project" value="InterPro"/>
</dbReference>
<evidence type="ECO:0000256" key="4">
    <source>
        <dbReference type="RuleBase" id="RU362110"/>
    </source>
</evidence>
<feature type="domain" description="Glycosyl hydrolase family 32 N-terminal" evidence="6">
    <location>
        <begin position="82"/>
        <end position="389"/>
    </location>
</feature>
<feature type="chain" id="PRO_5025587326" evidence="5">
    <location>
        <begin position="27"/>
        <end position="586"/>
    </location>
</feature>
<dbReference type="AlphaFoldDB" id="A0A6A2ZEZ7"/>
<dbReference type="Gene3D" id="2.60.120.560">
    <property type="entry name" value="Exo-inulinase, domain 1"/>
    <property type="match status" value="1"/>
</dbReference>
<evidence type="ECO:0000256" key="5">
    <source>
        <dbReference type="SAM" id="SignalP"/>
    </source>
</evidence>
<feature type="signal peptide" evidence="5">
    <location>
        <begin position="1"/>
        <end position="26"/>
    </location>
</feature>
<dbReference type="InterPro" id="IPR013189">
    <property type="entry name" value="Glyco_hydro_32_C"/>
</dbReference>
<dbReference type="Gene3D" id="2.115.10.20">
    <property type="entry name" value="Glycosyl hydrolase domain, family 43"/>
    <property type="match status" value="1"/>
</dbReference>
<dbReference type="Pfam" id="PF08244">
    <property type="entry name" value="Glyco_hydro_32C"/>
    <property type="match status" value="1"/>
</dbReference>
<proteinExistence type="inferred from homology"/>
<dbReference type="PANTHER" id="PTHR31953">
    <property type="entry name" value="BETA-FRUCTOFURANOSIDASE, INSOLUBLE ISOENZYME CWINV1-RELATED"/>
    <property type="match status" value="1"/>
</dbReference>
<gene>
    <name evidence="8" type="ORF">F3Y22_tig00110930pilonHSYRG00015</name>
</gene>
<name>A0A6A2ZEZ7_HIBSY</name>
<comment type="similarity">
    <text evidence="1 4">Belongs to the glycosyl hydrolase 32 family.</text>
</comment>
<dbReference type="InterPro" id="IPR050551">
    <property type="entry name" value="Fructan_Metab_Enzymes"/>
</dbReference>
<dbReference type="CDD" id="cd18624">
    <property type="entry name" value="GH32_Fruct1-like"/>
    <property type="match status" value="1"/>
</dbReference>
<dbReference type="Proteomes" id="UP000436088">
    <property type="component" value="Unassembled WGS sequence"/>
</dbReference>
<dbReference type="SUPFAM" id="SSF49899">
    <property type="entry name" value="Concanavalin A-like lectins/glucanases"/>
    <property type="match status" value="1"/>
</dbReference>
<accession>A0A6A2ZEZ7</accession>
<evidence type="ECO:0000259" key="6">
    <source>
        <dbReference type="Pfam" id="PF00251"/>
    </source>
</evidence>
<keyword evidence="9" id="KW-1185">Reference proteome</keyword>
<dbReference type="InterPro" id="IPR013320">
    <property type="entry name" value="ConA-like_dom_sf"/>
</dbReference>
<keyword evidence="3 4" id="KW-0326">Glycosidase</keyword>
<sequence>MEVSKCLSLCLLLWNLIISLLKGVEASHRVFPEYQFLAATTVKQLHRTVYHFQPPKHWINVSLFLASSFSFPPGAFENRTIDPNGPMYYNGFYHLFYQYNPKGSVWGNIVWAHSVSKDLVNWEPLEPAIYPSKPFDIKGTWSGSATIFPGDKVVIYYTGIDAKEKQLQNYAVPENPSDPYLRKWKKPKEGNPMVVPDNEINGSSFRDPTTAWQANGYWHILVGSRKNDVGVAYLFKSKDQKTWVKTPVPLHQVPGTGNWECPDFYPVSISGKTGLDTSELGNDVKHVLKVSLDATRYDYYTIGTYFPDQDKYVPDKGQADGWDGLRLDYGNFYASKSFFDPVKHRRIVWGWSNESDTKQDDVKKGWAGIQLIPRTVLLDPSGKQLVQWPVEEIETLRGQMIHKSNHKLETGKPVKLSQGITGAQADVVVTFSIPNLDKAEPFDPSWKDPQDLCFKKKSVQGAIGPFGLMVLATEKLEEFTPVFFRIFKAKDNKPVVLMCSDEEHSTLKTDVYKPMYGGFVDVDLADKKLSLRSLIDHSVVESFAAGGKTIISNRVYPTVAVFEMAHVFAFNNGTEPITLERALLCL</sequence>
<dbReference type="SMART" id="SM00640">
    <property type="entry name" value="Glyco_32"/>
    <property type="match status" value="1"/>
</dbReference>
<dbReference type="EMBL" id="VEPZ02001166">
    <property type="protein sequence ID" value="KAE8689929.1"/>
    <property type="molecule type" value="Genomic_DNA"/>
</dbReference>
<dbReference type="FunFam" id="2.115.10.20:FF:000001">
    <property type="entry name" value="Beta-fructofuranosidase, insoluble isoenzyme CWINV1"/>
    <property type="match status" value="1"/>
</dbReference>
<evidence type="ECO:0000256" key="1">
    <source>
        <dbReference type="ARBA" id="ARBA00009902"/>
    </source>
</evidence>
<organism evidence="8 9">
    <name type="scientific">Hibiscus syriacus</name>
    <name type="common">Rose of Sharon</name>
    <dbReference type="NCBI Taxonomy" id="106335"/>
    <lineage>
        <taxon>Eukaryota</taxon>
        <taxon>Viridiplantae</taxon>
        <taxon>Streptophyta</taxon>
        <taxon>Embryophyta</taxon>
        <taxon>Tracheophyta</taxon>
        <taxon>Spermatophyta</taxon>
        <taxon>Magnoliopsida</taxon>
        <taxon>eudicotyledons</taxon>
        <taxon>Gunneridae</taxon>
        <taxon>Pentapetalae</taxon>
        <taxon>rosids</taxon>
        <taxon>malvids</taxon>
        <taxon>Malvales</taxon>
        <taxon>Malvaceae</taxon>
        <taxon>Malvoideae</taxon>
        <taxon>Hibiscus</taxon>
    </lineage>
</organism>
<protein>
    <submittedName>
        <fullName evidence="8">Beta-fructofuranosidase, insoluble isoenzyme CWINV2</fullName>
    </submittedName>
</protein>
<dbReference type="InterPro" id="IPR013148">
    <property type="entry name" value="Glyco_hydro_32_N"/>
</dbReference>
<keyword evidence="2 4" id="KW-0378">Hydrolase</keyword>
<dbReference type="GO" id="GO:0004553">
    <property type="term" value="F:hydrolase activity, hydrolyzing O-glycosyl compounds"/>
    <property type="evidence" value="ECO:0007669"/>
    <property type="project" value="InterPro"/>
</dbReference>
<evidence type="ECO:0000313" key="8">
    <source>
        <dbReference type="EMBL" id="KAE8689929.1"/>
    </source>
</evidence>
<evidence type="ECO:0000256" key="3">
    <source>
        <dbReference type="ARBA" id="ARBA00023295"/>
    </source>
</evidence>
<dbReference type="Pfam" id="PF00251">
    <property type="entry name" value="Glyco_hydro_32N"/>
    <property type="match status" value="1"/>
</dbReference>
<reference evidence="8" key="1">
    <citation type="submission" date="2019-09" db="EMBL/GenBank/DDBJ databases">
        <title>Draft genome information of white flower Hibiscus syriacus.</title>
        <authorList>
            <person name="Kim Y.-M."/>
        </authorList>
    </citation>
    <scope>NUCLEOTIDE SEQUENCE [LARGE SCALE GENOMIC DNA]</scope>
    <source>
        <strain evidence="8">YM2019G1</strain>
    </source>
</reference>
<evidence type="ECO:0000313" key="9">
    <source>
        <dbReference type="Proteomes" id="UP000436088"/>
    </source>
</evidence>
<dbReference type="SUPFAM" id="SSF75005">
    <property type="entry name" value="Arabinanase/levansucrase/invertase"/>
    <property type="match status" value="1"/>
</dbReference>
<dbReference type="FunFam" id="2.60.120.560:FF:000002">
    <property type="entry name" value="Beta-fructofuranosidase, insoluble isoenzyme CWINV1"/>
    <property type="match status" value="1"/>
</dbReference>